<keyword evidence="8" id="KW-0547">Nucleotide-binding</keyword>
<keyword evidence="18" id="KW-1185">Reference proteome</keyword>
<keyword evidence="4" id="KW-1003">Cell membrane</keyword>
<evidence type="ECO:0000259" key="16">
    <source>
        <dbReference type="PROSITE" id="PS50885"/>
    </source>
</evidence>
<reference evidence="17 18" key="1">
    <citation type="submission" date="2021-01" db="EMBL/GenBank/DDBJ databases">
        <title>Genomic Encyclopedia of Type Strains, Phase IV (KMG-IV): sequencing the most valuable type-strain genomes for metagenomic binning, comparative biology and taxonomic classification.</title>
        <authorList>
            <person name="Goeker M."/>
        </authorList>
    </citation>
    <scope>NUCLEOTIDE SEQUENCE [LARGE SCALE GENOMIC DNA]</scope>
    <source>
        <strain evidence="17 18">DSM 23711</strain>
    </source>
</reference>
<dbReference type="InterPro" id="IPR010559">
    <property type="entry name" value="Sig_transdc_His_kin_internal"/>
</dbReference>
<evidence type="ECO:0000256" key="4">
    <source>
        <dbReference type="ARBA" id="ARBA00022475"/>
    </source>
</evidence>
<dbReference type="InterPro" id="IPR003594">
    <property type="entry name" value="HATPase_dom"/>
</dbReference>
<feature type="domain" description="Histidine kinase" evidence="15">
    <location>
        <begin position="439"/>
        <end position="549"/>
    </location>
</feature>
<evidence type="ECO:0000259" key="15">
    <source>
        <dbReference type="PROSITE" id="PS50109"/>
    </source>
</evidence>
<protein>
    <recommendedName>
        <fullName evidence="3">histidine kinase</fullName>
        <ecNumber evidence="3">2.7.13.3</ecNumber>
    </recommendedName>
</protein>
<evidence type="ECO:0000256" key="1">
    <source>
        <dbReference type="ARBA" id="ARBA00000085"/>
    </source>
</evidence>
<dbReference type="InterPro" id="IPR003660">
    <property type="entry name" value="HAMP_dom"/>
</dbReference>
<dbReference type="Pfam" id="PF00672">
    <property type="entry name" value="HAMP"/>
    <property type="match status" value="1"/>
</dbReference>
<dbReference type="SUPFAM" id="SSF55874">
    <property type="entry name" value="ATPase domain of HSP90 chaperone/DNA topoisomerase II/histidine kinase"/>
    <property type="match status" value="1"/>
</dbReference>
<dbReference type="CDD" id="cd06225">
    <property type="entry name" value="HAMP"/>
    <property type="match status" value="1"/>
</dbReference>
<comment type="subcellular location">
    <subcellularLocation>
        <location evidence="2">Cell membrane</location>
        <topology evidence="2">Multi-pass membrane protein</topology>
    </subcellularLocation>
</comment>
<keyword evidence="11 14" id="KW-1133">Transmembrane helix</keyword>
<keyword evidence="6 17" id="KW-0808">Transferase</keyword>
<dbReference type="SUPFAM" id="SSF158472">
    <property type="entry name" value="HAMP domain-like"/>
    <property type="match status" value="1"/>
</dbReference>
<evidence type="ECO:0000256" key="10">
    <source>
        <dbReference type="ARBA" id="ARBA00022840"/>
    </source>
</evidence>
<dbReference type="EC" id="2.7.13.3" evidence="3"/>
<accession>A0ABS2MZE5</accession>
<comment type="caution">
    <text evidence="17">The sequence shown here is derived from an EMBL/GenBank/DDBJ whole genome shotgun (WGS) entry which is preliminary data.</text>
</comment>
<proteinExistence type="predicted"/>
<dbReference type="InterPro" id="IPR005467">
    <property type="entry name" value="His_kinase_dom"/>
</dbReference>
<evidence type="ECO:0000256" key="6">
    <source>
        <dbReference type="ARBA" id="ARBA00022679"/>
    </source>
</evidence>
<dbReference type="PANTHER" id="PTHR34220">
    <property type="entry name" value="SENSOR HISTIDINE KINASE YPDA"/>
    <property type="match status" value="1"/>
</dbReference>
<dbReference type="Proteomes" id="UP001296943">
    <property type="component" value="Unassembled WGS sequence"/>
</dbReference>
<dbReference type="PANTHER" id="PTHR34220:SF11">
    <property type="entry name" value="SENSOR PROTEIN KINASE HPTS"/>
    <property type="match status" value="1"/>
</dbReference>
<feature type="transmembrane region" description="Helical" evidence="14">
    <location>
        <begin position="256"/>
        <end position="276"/>
    </location>
</feature>
<sequence>MLTTSNIIQKQAVKSEEYTINLAHTYLSQKIDELIHVMNFVQFDADVIRTLNQGMQKEISPRSYLDINSSLDQLTRNSDISVSIVPVNQNQSFSNRGFTSKFNQENLKMKGHTFLDNLSSFNVYWFSNQDFNSDEQRIILGRRIVNYSGTTIAYLYAGIDGVGIDNVLNRNEFQATREFLLLDSNRDVLYGTLDSAIENNNLIEKKNNSEANTFFTTVNDINYLVVQKRFLNSDWSLVSYMPYSEIVHELRGTYRFHIYLQLFLFTFLIIMLLYAVNRYTRPINRLASVANEIQSGDLQVRSNIDRQDEIGKLSLAFDTMLDTIQENIKQITIEQQLKNKAEIAHLHAKIKPHFMYNVLNTIRLQVMKNGDNESSNSISMFSQFLRSIYTVDESITLEKELEHTVNYLNLVNTMRKYPISIRTRVENDALFESVPSFFLQPIVENAVKHADLQEDGMININVEVTNDYMTISIKDNGVGVDDEQLKDIRSNLSLEKSAVIHQYEKEQYGIGLENIYQRMKILYGSKFMMKVENGAYNGFVVKFKFPLEEGCRNENNAG</sequence>
<evidence type="ECO:0000313" key="17">
    <source>
        <dbReference type="EMBL" id="MBM7571264.1"/>
    </source>
</evidence>
<feature type="domain" description="HAMP" evidence="16">
    <location>
        <begin position="277"/>
        <end position="329"/>
    </location>
</feature>
<gene>
    <name evidence="17" type="ORF">JOC48_001760</name>
</gene>
<dbReference type="InterPro" id="IPR050640">
    <property type="entry name" value="Bact_2-comp_sensor_kinase"/>
</dbReference>
<evidence type="ECO:0000256" key="9">
    <source>
        <dbReference type="ARBA" id="ARBA00022777"/>
    </source>
</evidence>
<dbReference type="PROSITE" id="PS50885">
    <property type="entry name" value="HAMP"/>
    <property type="match status" value="1"/>
</dbReference>
<dbReference type="Gene3D" id="6.10.340.10">
    <property type="match status" value="1"/>
</dbReference>
<name>A0ABS2MZE5_9BACI</name>
<evidence type="ECO:0000256" key="13">
    <source>
        <dbReference type="ARBA" id="ARBA00023136"/>
    </source>
</evidence>
<evidence type="ECO:0000256" key="8">
    <source>
        <dbReference type="ARBA" id="ARBA00022741"/>
    </source>
</evidence>
<keyword evidence="5" id="KW-0597">Phosphoprotein</keyword>
<dbReference type="Pfam" id="PF02518">
    <property type="entry name" value="HATPase_c"/>
    <property type="match status" value="1"/>
</dbReference>
<evidence type="ECO:0000256" key="2">
    <source>
        <dbReference type="ARBA" id="ARBA00004651"/>
    </source>
</evidence>
<organism evidence="17 18">
    <name type="scientific">Aquibacillus albus</name>
    <dbReference type="NCBI Taxonomy" id="1168171"/>
    <lineage>
        <taxon>Bacteria</taxon>
        <taxon>Bacillati</taxon>
        <taxon>Bacillota</taxon>
        <taxon>Bacilli</taxon>
        <taxon>Bacillales</taxon>
        <taxon>Bacillaceae</taxon>
        <taxon>Aquibacillus</taxon>
    </lineage>
</organism>
<evidence type="ECO:0000313" key="18">
    <source>
        <dbReference type="Proteomes" id="UP001296943"/>
    </source>
</evidence>
<dbReference type="RefSeq" id="WP_204498766.1">
    <property type="nucleotide sequence ID" value="NZ_JAFBDR010000008.1"/>
</dbReference>
<dbReference type="Gene3D" id="3.30.565.10">
    <property type="entry name" value="Histidine kinase-like ATPase, C-terminal domain"/>
    <property type="match status" value="1"/>
</dbReference>
<comment type="catalytic activity">
    <reaction evidence="1">
        <text>ATP + protein L-histidine = ADP + protein N-phospho-L-histidine.</text>
        <dbReference type="EC" id="2.7.13.3"/>
    </reaction>
</comment>
<evidence type="ECO:0000256" key="5">
    <source>
        <dbReference type="ARBA" id="ARBA00022553"/>
    </source>
</evidence>
<evidence type="ECO:0000256" key="14">
    <source>
        <dbReference type="SAM" id="Phobius"/>
    </source>
</evidence>
<keyword evidence="12" id="KW-0902">Two-component regulatory system</keyword>
<dbReference type="GO" id="GO:0004673">
    <property type="term" value="F:protein histidine kinase activity"/>
    <property type="evidence" value="ECO:0007669"/>
    <property type="project" value="UniProtKB-EC"/>
</dbReference>
<evidence type="ECO:0000256" key="12">
    <source>
        <dbReference type="ARBA" id="ARBA00023012"/>
    </source>
</evidence>
<dbReference type="Pfam" id="PF06580">
    <property type="entry name" value="His_kinase"/>
    <property type="match status" value="1"/>
</dbReference>
<dbReference type="InterPro" id="IPR036890">
    <property type="entry name" value="HATPase_C_sf"/>
</dbReference>
<dbReference type="EMBL" id="JAFBDR010000008">
    <property type="protein sequence ID" value="MBM7571264.1"/>
    <property type="molecule type" value="Genomic_DNA"/>
</dbReference>
<keyword evidence="7 14" id="KW-0812">Transmembrane</keyword>
<evidence type="ECO:0000256" key="11">
    <source>
        <dbReference type="ARBA" id="ARBA00022989"/>
    </source>
</evidence>
<keyword evidence="10" id="KW-0067">ATP-binding</keyword>
<dbReference type="PROSITE" id="PS50109">
    <property type="entry name" value="HIS_KIN"/>
    <property type="match status" value="1"/>
</dbReference>
<evidence type="ECO:0000256" key="7">
    <source>
        <dbReference type="ARBA" id="ARBA00022692"/>
    </source>
</evidence>
<evidence type="ECO:0000256" key="3">
    <source>
        <dbReference type="ARBA" id="ARBA00012438"/>
    </source>
</evidence>
<dbReference type="SMART" id="SM00304">
    <property type="entry name" value="HAMP"/>
    <property type="match status" value="1"/>
</dbReference>
<keyword evidence="13 14" id="KW-0472">Membrane</keyword>
<keyword evidence="9 17" id="KW-0418">Kinase</keyword>